<evidence type="ECO:0000256" key="5">
    <source>
        <dbReference type="ARBA" id="ARBA00023204"/>
    </source>
</evidence>
<keyword evidence="5 7" id="KW-0234">DNA repair</keyword>
<accession>A0A9D1MA05</accession>
<feature type="domain" description="DNA replication/recombination mediator RecO N-terminal" evidence="8">
    <location>
        <begin position="3"/>
        <end position="80"/>
    </location>
</feature>
<comment type="function">
    <text evidence="7">Involved in DNA repair and RecF pathway recombination.</text>
</comment>
<dbReference type="GO" id="GO:0006302">
    <property type="term" value="P:double-strand break repair"/>
    <property type="evidence" value="ECO:0007669"/>
    <property type="project" value="TreeGrafter"/>
</dbReference>
<dbReference type="AlphaFoldDB" id="A0A9D1MA05"/>
<dbReference type="Proteomes" id="UP000824109">
    <property type="component" value="Unassembled WGS sequence"/>
</dbReference>
<evidence type="ECO:0000256" key="1">
    <source>
        <dbReference type="ARBA" id="ARBA00007452"/>
    </source>
</evidence>
<dbReference type="SUPFAM" id="SSF57863">
    <property type="entry name" value="ArfGap/RecO-like zinc finger"/>
    <property type="match status" value="1"/>
</dbReference>
<comment type="similarity">
    <text evidence="1 7">Belongs to the RecO family.</text>
</comment>
<dbReference type="GO" id="GO:0043590">
    <property type="term" value="C:bacterial nucleoid"/>
    <property type="evidence" value="ECO:0007669"/>
    <property type="project" value="TreeGrafter"/>
</dbReference>
<dbReference type="GO" id="GO:0006310">
    <property type="term" value="P:DNA recombination"/>
    <property type="evidence" value="ECO:0007669"/>
    <property type="project" value="UniProtKB-UniRule"/>
</dbReference>
<dbReference type="PANTHER" id="PTHR33991">
    <property type="entry name" value="DNA REPAIR PROTEIN RECO"/>
    <property type="match status" value="1"/>
</dbReference>
<name>A0A9D1MA05_9FIRM</name>
<evidence type="ECO:0000256" key="6">
    <source>
        <dbReference type="ARBA" id="ARBA00033409"/>
    </source>
</evidence>
<dbReference type="EMBL" id="DVNB01000012">
    <property type="protein sequence ID" value="HIU56349.1"/>
    <property type="molecule type" value="Genomic_DNA"/>
</dbReference>
<evidence type="ECO:0000313" key="10">
    <source>
        <dbReference type="Proteomes" id="UP000824109"/>
    </source>
</evidence>
<dbReference type="NCBIfam" id="TIGR00613">
    <property type="entry name" value="reco"/>
    <property type="match status" value="1"/>
</dbReference>
<evidence type="ECO:0000259" key="8">
    <source>
        <dbReference type="Pfam" id="PF11967"/>
    </source>
</evidence>
<keyword evidence="3 7" id="KW-0227">DNA damage</keyword>
<protein>
    <recommendedName>
        <fullName evidence="2 7">DNA repair protein RecO</fullName>
    </recommendedName>
    <alternativeName>
        <fullName evidence="6 7">Recombination protein O</fullName>
    </alternativeName>
</protein>
<dbReference type="InterPro" id="IPR003717">
    <property type="entry name" value="RecO"/>
</dbReference>
<evidence type="ECO:0000256" key="3">
    <source>
        <dbReference type="ARBA" id="ARBA00022763"/>
    </source>
</evidence>
<reference evidence="9" key="2">
    <citation type="journal article" date="2021" name="PeerJ">
        <title>Extensive microbial diversity within the chicken gut microbiome revealed by metagenomics and culture.</title>
        <authorList>
            <person name="Gilroy R."/>
            <person name="Ravi A."/>
            <person name="Getino M."/>
            <person name="Pursley I."/>
            <person name="Horton D.L."/>
            <person name="Alikhan N.F."/>
            <person name="Baker D."/>
            <person name="Gharbi K."/>
            <person name="Hall N."/>
            <person name="Watson M."/>
            <person name="Adriaenssens E.M."/>
            <person name="Foster-Nyarko E."/>
            <person name="Jarju S."/>
            <person name="Secka A."/>
            <person name="Antonio M."/>
            <person name="Oren A."/>
            <person name="Chaudhuri R.R."/>
            <person name="La Ragione R."/>
            <person name="Hildebrand F."/>
            <person name="Pallen M.J."/>
        </authorList>
    </citation>
    <scope>NUCLEOTIDE SEQUENCE</scope>
    <source>
        <strain evidence="9">USAMLcec3-3695</strain>
    </source>
</reference>
<dbReference type="SUPFAM" id="SSF50249">
    <property type="entry name" value="Nucleic acid-binding proteins"/>
    <property type="match status" value="1"/>
</dbReference>
<evidence type="ECO:0000256" key="2">
    <source>
        <dbReference type="ARBA" id="ARBA00021310"/>
    </source>
</evidence>
<dbReference type="InterPro" id="IPR012340">
    <property type="entry name" value="NA-bd_OB-fold"/>
</dbReference>
<keyword evidence="4 7" id="KW-0233">DNA recombination</keyword>
<sequence>MDDSVHRGIIIRQSNYGDAHRMLSIFTEDMGIVKAVRYGVRGKKTSNAAAFQLLSYGDFKLRPSGSGIMTAVSAEIADGFYPVSEDIEKLALVNYFADITYALLGEANPDKRILSLFLNIVYAAAYRKDDPEKLKCVYELKLMCAGGYMPDTSGCGECGGEPAYFSPGSGSFACIRHRRGGDVAVSTGAAALIRYVCTCPDKRMLSFEAESGVCAEAGAVSERYVAAQCGREFKSLAYFRAVSGI</sequence>
<dbReference type="Gene3D" id="1.20.1440.120">
    <property type="entry name" value="Recombination protein O, C-terminal domain"/>
    <property type="match status" value="1"/>
</dbReference>
<evidence type="ECO:0000313" key="9">
    <source>
        <dbReference type="EMBL" id="HIU56349.1"/>
    </source>
</evidence>
<dbReference type="InterPro" id="IPR042242">
    <property type="entry name" value="RecO_C"/>
</dbReference>
<evidence type="ECO:0000256" key="7">
    <source>
        <dbReference type="HAMAP-Rule" id="MF_00201"/>
    </source>
</evidence>
<dbReference type="Gene3D" id="2.40.50.140">
    <property type="entry name" value="Nucleic acid-binding proteins"/>
    <property type="match status" value="1"/>
</dbReference>
<dbReference type="HAMAP" id="MF_00201">
    <property type="entry name" value="RecO"/>
    <property type="match status" value="1"/>
</dbReference>
<comment type="caution">
    <text evidence="9">The sequence shown here is derived from an EMBL/GenBank/DDBJ whole genome shotgun (WGS) entry which is preliminary data.</text>
</comment>
<reference evidence="9" key="1">
    <citation type="submission" date="2020-10" db="EMBL/GenBank/DDBJ databases">
        <authorList>
            <person name="Gilroy R."/>
        </authorList>
    </citation>
    <scope>NUCLEOTIDE SEQUENCE</scope>
    <source>
        <strain evidence="9">USAMLcec3-3695</strain>
    </source>
</reference>
<dbReference type="PANTHER" id="PTHR33991:SF1">
    <property type="entry name" value="DNA REPAIR PROTEIN RECO"/>
    <property type="match status" value="1"/>
</dbReference>
<dbReference type="InterPro" id="IPR037278">
    <property type="entry name" value="ARFGAP/RecO"/>
</dbReference>
<proteinExistence type="inferred from homology"/>
<organism evidence="9 10">
    <name type="scientific">Candidatus Ornithomonoglobus merdipullorum</name>
    <dbReference type="NCBI Taxonomy" id="2840895"/>
    <lineage>
        <taxon>Bacteria</taxon>
        <taxon>Bacillati</taxon>
        <taxon>Bacillota</taxon>
        <taxon>Clostridia</taxon>
        <taxon>Candidatus Ornithomonoglobus</taxon>
    </lineage>
</organism>
<dbReference type="Pfam" id="PF11967">
    <property type="entry name" value="RecO_N"/>
    <property type="match status" value="1"/>
</dbReference>
<gene>
    <name evidence="7 9" type="primary">recO</name>
    <name evidence="9" type="ORF">IAA61_00885</name>
</gene>
<evidence type="ECO:0000256" key="4">
    <source>
        <dbReference type="ARBA" id="ARBA00023172"/>
    </source>
</evidence>
<dbReference type="Gene3D" id="6.20.220.20">
    <property type="entry name" value="Recombination protein O, zinc-binding domain"/>
    <property type="match status" value="1"/>
</dbReference>
<dbReference type="Pfam" id="PF02565">
    <property type="entry name" value="RecO_C"/>
    <property type="match status" value="1"/>
</dbReference>
<dbReference type="InterPro" id="IPR022572">
    <property type="entry name" value="DNA_rep/recomb_RecO_N"/>
</dbReference>